<name>A0A1W1D1W6_9ZZZZ</name>
<dbReference type="InterPro" id="IPR050492">
    <property type="entry name" value="Bact_metal-bind_prot9"/>
</dbReference>
<dbReference type="GO" id="GO:0030001">
    <property type="term" value="P:metal ion transport"/>
    <property type="evidence" value="ECO:0007669"/>
    <property type="project" value="InterPro"/>
</dbReference>
<gene>
    <name evidence="4" type="ORF">MNB_SM-3-437</name>
</gene>
<reference evidence="4" key="1">
    <citation type="submission" date="2016-10" db="EMBL/GenBank/DDBJ databases">
        <authorList>
            <person name="de Groot N.N."/>
        </authorList>
    </citation>
    <scope>NUCLEOTIDE SEQUENCE</scope>
</reference>
<dbReference type="GO" id="GO:0007155">
    <property type="term" value="P:cell adhesion"/>
    <property type="evidence" value="ECO:0007669"/>
    <property type="project" value="InterPro"/>
</dbReference>
<dbReference type="PANTHER" id="PTHR42953:SF3">
    <property type="entry name" value="HIGH-AFFINITY ZINC UPTAKE SYSTEM PROTEIN ZNUA"/>
    <property type="match status" value="1"/>
</dbReference>
<dbReference type="InterPro" id="IPR006128">
    <property type="entry name" value="Lipoprotein_PsaA-like"/>
</dbReference>
<dbReference type="AlphaFoldDB" id="A0A1W1D1W6"/>
<dbReference type="InterPro" id="IPR006129">
    <property type="entry name" value="AdhesinB"/>
</dbReference>
<proteinExistence type="inferred from homology"/>
<dbReference type="Pfam" id="PF01297">
    <property type="entry name" value="ZnuA"/>
    <property type="match status" value="1"/>
</dbReference>
<dbReference type="Gene3D" id="3.40.50.1980">
    <property type="entry name" value="Nitrogenase molybdenum iron protein domain"/>
    <property type="match status" value="2"/>
</dbReference>
<dbReference type="GO" id="GO:0046872">
    <property type="term" value="F:metal ion binding"/>
    <property type="evidence" value="ECO:0007669"/>
    <property type="project" value="InterPro"/>
</dbReference>
<evidence type="ECO:0000256" key="1">
    <source>
        <dbReference type="ARBA" id="ARBA00011028"/>
    </source>
</evidence>
<dbReference type="PRINTS" id="PR00691">
    <property type="entry name" value="ADHESINB"/>
</dbReference>
<dbReference type="PANTHER" id="PTHR42953">
    <property type="entry name" value="HIGH-AFFINITY ZINC UPTAKE SYSTEM PROTEIN ZNUA-RELATED"/>
    <property type="match status" value="1"/>
</dbReference>
<keyword evidence="3" id="KW-0732">Signal</keyword>
<organism evidence="4">
    <name type="scientific">hydrothermal vent metagenome</name>
    <dbReference type="NCBI Taxonomy" id="652676"/>
    <lineage>
        <taxon>unclassified sequences</taxon>
        <taxon>metagenomes</taxon>
        <taxon>ecological metagenomes</taxon>
    </lineage>
</organism>
<keyword evidence="2" id="KW-0813">Transport</keyword>
<dbReference type="SUPFAM" id="SSF53807">
    <property type="entry name" value="Helical backbone' metal receptor"/>
    <property type="match status" value="1"/>
</dbReference>
<dbReference type="EMBL" id="FPHP01000002">
    <property type="protein sequence ID" value="SFV74548.1"/>
    <property type="molecule type" value="Genomic_DNA"/>
</dbReference>
<dbReference type="PRINTS" id="PR00690">
    <property type="entry name" value="ADHESNFAMILY"/>
</dbReference>
<dbReference type="InterPro" id="IPR006127">
    <property type="entry name" value="ZnuA-like"/>
</dbReference>
<sequence length="308" mass="35668">MIKKILLFLAFVVLALQLFFMQHNKQVKTHKKPVVCVSTFAISDITNHIAKDKIEVVNILPYGVSPHSFEPTPKLMIKIEKSALVIYNGSGLEPWTKGFHFPKNSLDLSKYVKLQIQTKHHHKEVHHDEHHHSLYNPHYWLYIDNMVIATNVITDALIKILPKEKQFFLQNKKAYITMLQNLKKEYASHLFSCKKDTLITHHDAFFYLAKKYHFKTKTLSGISPQALPSAKKITELMQLINQEHIHTIFFESFASDKVIKSIAKDTHIDVEVLHPLGNITANQAKQHLTYKDIMEENLQKISKALECQ</sequence>
<evidence type="ECO:0000256" key="3">
    <source>
        <dbReference type="ARBA" id="ARBA00022729"/>
    </source>
</evidence>
<evidence type="ECO:0000256" key="2">
    <source>
        <dbReference type="ARBA" id="ARBA00022448"/>
    </source>
</evidence>
<protein>
    <submittedName>
        <fullName evidence="4">Zinc ABC transporter, periplasmic-binding protein ZnuA</fullName>
    </submittedName>
</protein>
<accession>A0A1W1D1W6</accession>
<evidence type="ECO:0000313" key="4">
    <source>
        <dbReference type="EMBL" id="SFV74548.1"/>
    </source>
</evidence>
<comment type="similarity">
    <text evidence="1">Belongs to the bacterial solute-binding protein 9 family.</text>
</comment>